<accession>S8CNE2</accession>
<gene>
    <name evidence="1" type="ORF">M569_06070</name>
</gene>
<name>S8CNE2_9LAMI</name>
<organism evidence="1 2">
    <name type="scientific">Genlisea aurea</name>
    <dbReference type="NCBI Taxonomy" id="192259"/>
    <lineage>
        <taxon>Eukaryota</taxon>
        <taxon>Viridiplantae</taxon>
        <taxon>Streptophyta</taxon>
        <taxon>Embryophyta</taxon>
        <taxon>Tracheophyta</taxon>
        <taxon>Spermatophyta</taxon>
        <taxon>Magnoliopsida</taxon>
        <taxon>eudicotyledons</taxon>
        <taxon>Gunneridae</taxon>
        <taxon>Pentapetalae</taxon>
        <taxon>asterids</taxon>
        <taxon>lamiids</taxon>
        <taxon>Lamiales</taxon>
        <taxon>Lentibulariaceae</taxon>
        <taxon>Genlisea</taxon>
    </lineage>
</organism>
<evidence type="ECO:0000313" key="2">
    <source>
        <dbReference type="Proteomes" id="UP000015453"/>
    </source>
</evidence>
<reference evidence="1 2" key="1">
    <citation type="journal article" date="2013" name="BMC Genomics">
        <title>The miniature genome of a carnivorous plant Genlisea aurea contains a low number of genes and short non-coding sequences.</title>
        <authorList>
            <person name="Leushkin E.V."/>
            <person name="Sutormin R.A."/>
            <person name="Nabieva E.R."/>
            <person name="Penin A.A."/>
            <person name="Kondrashov A.S."/>
            <person name="Logacheva M.D."/>
        </authorList>
    </citation>
    <scope>NUCLEOTIDE SEQUENCE [LARGE SCALE GENOMIC DNA]</scope>
</reference>
<dbReference type="Proteomes" id="UP000015453">
    <property type="component" value="Unassembled WGS sequence"/>
</dbReference>
<comment type="caution">
    <text evidence="1">The sequence shown here is derived from an EMBL/GenBank/DDBJ whole genome shotgun (WGS) entry which is preliminary data.</text>
</comment>
<evidence type="ECO:0000313" key="1">
    <source>
        <dbReference type="EMBL" id="EPS68699.1"/>
    </source>
</evidence>
<dbReference type="EMBL" id="AUSU01002483">
    <property type="protein sequence ID" value="EPS68699.1"/>
    <property type="molecule type" value="Genomic_DNA"/>
</dbReference>
<protein>
    <submittedName>
        <fullName evidence="1">Uncharacterized protein</fullName>
    </submittedName>
</protein>
<dbReference type="AlphaFoldDB" id="S8CNE2"/>
<proteinExistence type="predicted"/>
<sequence>MDPTTLAKTAASIHQPASGQLSFVFPPSFSVRPTLPNLPVGQSTATLAPIVEQDRDASLLHPLLCGARFRCTIRPKSFFFPIHGVMFCRASHRIECASMCCPSSEDRGTESRPVPISRFFKSTIFVKITWPAWYTATWDMACSIRGSNADLIAWQSMFVPFVGSSNSLAIEVHCFPRRIKNGSPTG</sequence>
<keyword evidence="2" id="KW-1185">Reference proteome</keyword>